<keyword evidence="11" id="KW-1185">Reference proteome</keyword>
<dbReference type="PANTHER" id="PTHR33908:SF3">
    <property type="entry name" value="UNDECAPRENYL PHOSPHATE-ALPHA-4-AMINO-4-DEOXY-L-ARABINOSE ARABINOSYL TRANSFERASE"/>
    <property type="match status" value="1"/>
</dbReference>
<evidence type="ECO:0000256" key="1">
    <source>
        <dbReference type="ARBA" id="ARBA00004651"/>
    </source>
</evidence>
<dbReference type="EMBL" id="WODC01000001">
    <property type="protein sequence ID" value="MUM76276.1"/>
    <property type="molecule type" value="Genomic_DNA"/>
</dbReference>
<keyword evidence="6 8" id="KW-1133">Transmembrane helix</keyword>
<keyword evidence="3" id="KW-0328">Glycosyltransferase</keyword>
<evidence type="ECO:0000313" key="10">
    <source>
        <dbReference type="EMBL" id="MUM76276.1"/>
    </source>
</evidence>
<evidence type="ECO:0000259" key="9">
    <source>
        <dbReference type="Pfam" id="PF13231"/>
    </source>
</evidence>
<feature type="transmembrane region" description="Helical" evidence="8">
    <location>
        <begin position="341"/>
        <end position="359"/>
    </location>
</feature>
<feature type="transmembrane region" description="Helical" evidence="8">
    <location>
        <begin position="100"/>
        <end position="120"/>
    </location>
</feature>
<feature type="transmembrane region" description="Helical" evidence="8">
    <location>
        <begin position="184"/>
        <end position="212"/>
    </location>
</feature>
<dbReference type="InterPro" id="IPR050297">
    <property type="entry name" value="LipidA_mod_glycosyltrf_83"/>
</dbReference>
<evidence type="ECO:0000256" key="5">
    <source>
        <dbReference type="ARBA" id="ARBA00022692"/>
    </source>
</evidence>
<feature type="domain" description="Glycosyltransferase RgtA/B/C/D-like" evidence="9">
    <location>
        <begin position="78"/>
        <end position="235"/>
    </location>
</feature>
<feature type="transmembrane region" description="Helical" evidence="8">
    <location>
        <begin position="401"/>
        <end position="419"/>
    </location>
</feature>
<gene>
    <name evidence="10" type="ORF">GKC30_01360</name>
</gene>
<reference evidence="10 11" key="1">
    <citation type="submission" date="2019-11" db="EMBL/GenBank/DDBJ databases">
        <title>Pseudodesulfovibrio alkaliphilus, sp. nov., an alkaliphilic sulfate-reducing bacteria from mud volcano of Taman peninsula, Russia.</title>
        <authorList>
            <person name="Frolova A."/>
            <person name="Merkel A.Y."/>
            <person name="Slobodkin A.I."/>
        </authorList>
    </citation>
    <scope>NUCLEOTIDE SEQUENCE [LARGE SCALE GENOMIC DNA]</scope>
    <source>
        <strain evidence="10 11">F-1</strain>
    </source>
</reference>
<feature type="transmembrane region" description="Helical" evidence="8">
    <location>
        <begin position="275"/>
        <end position="296"/>
    </location>
</feature>
<evidence type="ECO:0000256" key="8">
    <source>
        <dbReference type="SAM" id="Phobius"/>
    </source>
</evidence>
<keyword evidence="7 8" id="KW-0472">Membrane</keyword>
<dbReference type="GO" id="GO:0010041">
    <property type="term" value="P:response to iron(III) ion"/>
    <property type="evidence" value="ECO:0007669"/>
    <property type="project" value="TreeGrafter"/>
</dbReference>
<comment type="subcellular location">
    <subcellularLocation>
        <location evidence="1">Cell membrane</location>
        <topology evidence="1">Multi-pass membrane protein</topology>
    </subcellularLocation>
</comment>
<dbReference type="Proteomes" id="UP000461162">
    <property type="component" value="Unassembled WGS sequence"/>
</dbReference>
<dbReference type="RefSeq" id="WP_155931749.1">
    <property type="nucleotide sequence ID" value="NZ_WODC01000001.1"/>
</dbReference>
<feature type="transmembrane region" description="Helical" evidence="8">
    <location>
        <begin position="426"/>
        <end position="447"/>
    </location>
</feature>
<dbReference type="InterPro" id="IPR038731">
    <property type="entry name" value="RgtA/B/C-like"/>
</dbReference>
<evidence type="ECO:0000313" key="11">
    <source>
        <dbReference type="Proteomes" id="UP000461162"/>
    </source>
</evidence>
<dbReference type="GO" id="GO:0009103">
    <property type="term" value="P:lipopolysaccharide biosynthetic process"/>
    <property type="evidence" value="ECO:0007669"/>
    <property type="project" value="UniProtKB-ARBA"/>
</dbReference>
<dbReference type="AlphaFoldDB" id="A0A7K1KJN2"/>
<keyword evidence="4 10" id="KW-0808">Transferase</keyword>
<evidence type="ECO:0000256" key="6">
    <source>
        <dbReference type="ARBA" id="ARBA00022989"/>
    </source>
</evidence>
<feature type="transmembrane region" description="Helical" evidence="8">
    <location>
        <begin position="155"/>
        <end position="172"/>
    </location>
</feature>
<organism evidence="10 11">
    <name type="scientific">Pseudodesulfovibrio alkaliphilus</name>
    <dbReference type="NCBI Taxonomy" id="2661613"/>
    <lineage>
        <taxon>Bacteria</taxon>
        <taxon>Pseudomonadati</taxon>
        <taxon>Thermodesulfobacteriota</taxon>
        <taxon>Desulfovibrionia</taxon>
        <taxon>Desulfovibrionales</taxon>
        <taxon>Desulfovibrionaceae</taxon>
    </lineage>
</organism>
<dbReference type="GO" id="GO:0016763">
    <property type="term" value="F:pentosyltransferase activity"/>
    <property type="evidence" value="ECO:0007669"/>
    <property type="project" value="TreeGrafter"/>
</dbReference>
<name>A0A7K1KJN2_9BACT</name>
<feature type="transmembrane region" description="Helical" evidence="8">
    <location>
        <begin position="126"/>
        <end position="148"/>
    </location>
</feature>
<evidence type="ECO:0000256" key="2">
    <source>
        <dbReference type="ARBA" id="ARBA00022475"/>
    </source>
</evidence>
<evidence type="ECO:0000256" key="7">
    <source>
        <dbReference type="ARBA" id="ARBA00023136"/>
    </source>
</evidence>
<dbReference type="GO" id="GO:0005886">
    <property type="term" value="C:plasma membrane"/>
    <property type="evidence" value="ECO:0007669"/>
    <property type="project" value="UniProtKB-SubCell"/>
</dbReference>
<protein>
    <submittedName>
        <fullName evidence="10">Phospholipid carrier-dependent glycosyltransferase</fullName>
    </submittedName>
</protein>
<dbReference type="PANTHER" id="PTHR33908">
    <property type="entry name" value="MANNOSYLTRANSFERASE YKCB-RELATED"/>
    <property type="match status" value="1"/>
</dbReference>
<keyword evidence="5 8" id="KW-0812">Transmembrane</keyword>
<proteinExistence type="predicted"/>
<feature type="transmembrane region" description="Helical" evidence="8">
    <location>
        <begin position="317"/>
        <end position="335"/>
    </location>
</feature>
<feature type="transmembrane region" description="Helical" evidence="8">
    <location>
        <begin position="371"/>
        <end position="389"/>
    </location>
</feature>
<comment type="caution">
    <text evidence="10">The sequence shown here is derived from an EMBL/GenBank/DDBJ whole genome shotgun (WGS) entry which is preliminary data.</text>
</comment>
<accession>A0A7K1KJN2</accession>
<dbReference type="Pfam" id="PF13231">
    <property type="entry name" value="PMT_2"/>
    <property type="match status" value="1"/>
</dbReference>
<feature type="transmembrane region" description="Helical" evidence="8">
    <location>
        <begin position="224"/>
        <end position="246"/>
    </location>
</feature>
<sequence>MLMDCCNSQKRPASRLWSLLRDHPWLTMILAVAAQTWFTLGNRALWFSDEVRYANAYQNLAERGKWLVLSLNGQPYPDKPPVYFWFLWLIDTLTPADMPAVFFLGAALSGLFFVASAHVLARTLGFDRSVCLACVLMLLANFFLVGLFHYSRMDLLFAGLIILSHACLYRAVSGPRQGGWPLAAFLLAGLATLTKGPIGFILPLLTLVLYLAWRGEVRRLFTRAMGLGLLAMLSMLTLWVVGVALAEGPSFLLDTVLGKHVLQRATHTFHHREPLTYYFIALPLAWLPWTLFAVSAPARRFFSLEAWGAIWAGRREATPMPFLWIMVLSTFVFLSSLSGKVLIYILPMFPPLALLTAQAMTRLDAVRSARFWAWVAGLWLALGAGLLIAGDLLPFPVPVRGLGLSACLLLVGGLGLVWLRRRGSKTCLLWSVLAVTLWLYPVGLMVAPSLDDAMSPRRQGEMIGQHVDQGYAPLAYKVYSGIFTYYAGHDIEETGDYDELAALMARRGRVILVIRDRHWDEWPGRPTGLRVIDSQEIAGMTYVLAVRD</sequence>
<keyword evidence="2" id="KW-1003">Cell membrane</keyword>
<feature type="transmembrane region" description="Helical" evidence="8">
    <location>
        <begin position="25"/>
        <end position="45"/>
    </location>
</feature>
<evidence type="ECO:0000256" key="4">
    <source>
        <dbReference type="ARBA" id="ARBA00022679"/>
    </source>
</evidence>
<evidence type="ECO:0000256" key="3">
    <source>
        <dbReference type="ARBA" id="ARBA00022676"/>
    </source>
</evidence>